<dbReference type="AlphaFoldDB" id="A0A225VW66"/>
<sequence>MQHPSKHCNKSTLQYHDVEGTFLCGLLQPPPFAGQHGFRDYMQRFRGSAWNVLKLCSKNSYYPKWILFVENMRLKEAMQTISAKFRNLHDVSTLDLESSVSIPIRFRTPTTQWYLTATSHPLMDRQKAVKLAKKGDGVKYLTGSIKTVTHEVKHAWESGNPISRNEIYLRLIQKFGKIEKSASLSEFCSTMKLNEGDMSPSRAQWVRRQLEGACWSIRKECVSQKIPTNWVAIALETSTKIRAKLKECTCLPAQGEYIQTWLRTEGVHGNGVCRNVLFNDSPPFIVMTATHNGTVARRFASWREDGGDASVHFQPSHWMDTPTAKTSIDFLISFFPGKTSA</sequence>
<reference evidence="2" key="1">
    <citation type="submission" date="2017-03" db="EMBL/GenBank/DDBJ databases">
        <title>Phytopthora megakarya and P. palmivora, two closely related causual agents of cacao black pod achieved similar genome size and gene model numbers by different mechanisms.</title>
        <authorList>
            <person name="Ali S."/>
            <person name="Shao J."/>
            <person name="Larry D.J."/>
            <person name="Kronmiller B."/>
            <person name="Shen D."/>
            <person name="Strem M.D."/>
            <person name="Melnick R.L."/>
            <person name="Guiltinan M.J."/>
            <person name="Tyler B.M."/>
            <person name="Meinhardt L.W."/>
            <person name="Bailey B.A."/>
        </authorList>
    </citation>
    <scope>NUCLEOTIDE SEQUENCE [LARGE SCALE GENOMIC DNA]</scope>
    <source>
        <strain evidence="2">zdho120</strain>
    </source>
</reference>
<accession>A0A225VW66</accession>
<proteinExistence type="predicted"/>
<dbReference type="OrthoDB" id="140831at2759"/>
<comment type="caution">
    <text evidence="1">The sequence shown here is derived from an EMBL/GenBank/DDBJ whole genome shotgun (WGS) entry which is preliminary data.</text>
</comment>
<evidence type="ECO:0000313" key="2">
    <source>
        <dbReference type="Proteomes" id="UP000198211"/>
    </source>
</evidence>
<evidence type="ECO:0000313" key="1">
    <source>
        <dbReference type="EMBL" id="OWZ09414.1"/>
    </source>
</evidence>
<dbReference type="Proteomes" id="UP000198211">
    <property type="component" value="Unassembled WGS sequence"/>
</dbReference>
<gene>
    <name evidence="1" type="ORF">PHMEG_00017885</name>
</gene>
<dbReference type="EMBL" id="NBNE01002801">
    <property type="protein sequence ID" value="OWZ09414.1"/>
    <property type="molecule type" value="Genomic_DNA"/>
</dbReference>
<keyword evidence="2" id="KW-1185">Reference proteome</keyword>
<name>A0A225VW66_9STRA</name>
<organism evidence="1 2">
    <name type="scientific">Phytophthora megakarya</name>
    <dbReference type="NCBI Taxonomy" id="4795"/>
    <lineage>
        <taxon>Eukaryota</taxon>
        <taxon>Sar</taxon>
        <taxon>Stramenopiles</taxon>
        <taxon>Oomycota</taxon>
        <taxon>Peronosporomycetes</taxon>
        <taxon>Peronosporales</taxon>
        <taxon>Peronosporaceae</taxon>
        <taxon>Phytophthora</taxon>
    </lineage>
</organism>
<protein>
    <submittedName>
        <fullName evidence="1">Uncharacterized protein</fullName>
    </submittedName>
</protein>